<organism evidence="1 2">
    <name type="scientific">Bradyrhizobium barranii subsp. barranii</name>
    <dbReference type="NCBI Taxonomy" id="2823807"/>
    <lineage>
        <taxon>Bacteria</taxon>
        <taxon>Pseudomonadati</taxon>
        <taxon>Pseudomonadota</taxon>
        <taxon>Alphaproteobacteria</taxon>
        <taxon>Hyphomicrobiales</taxon>
        <taxon>Nitrobacteraceae</taxon>
        <taxon>Bradyrhizobium</taxon>
        <taxon>Bradyrhizobium barranii</taxon>
    </lineage>
</organism>
<name>A0A9X9YEG1_9BRAD</name>
<dbReference type="AlphaFoldDB" id="A0A9X9YEG1"/>
<dbReference type="InterPro" id="IPR013325">
    <property type="entry name" value="RNA_pol_sigma_r2"/>
</dbReference>
<keyword evidence="1" id="KW-0614">Plasmid</keyword>
<gene>
    <name evidence="1" type="ORF">J4G43_055025</name>
</gene>
<evidence type="ECO:0000313" key="1">
    <source>
        <dbReference type="EMBL" id="UEM18305.1"/>
    </source>
</evidence>
<evidence type="ECO:0000313" key="2">
    <source>
        <dbReference type="Proteomes" id="UP000664702"/>
    </source>
</evidence>
<dbReference type="KEGG" id="bban:J4G43_055025"/>
<protein>
    <submittedName>
        <fullName evidence="1">Sigma-70 family RNA polymerase sigma factor</fullName>
    </submittedName>
</protein>
<dbReference type="SUPFAM" id="SSF88946">
    <property type="entry name" value="Sigma2 domain of RNA polymerase sigma factors"/>
    <property type="match status" value="1"/>
</dbReference>
<proteinExistence type="predicted"/>
<dbReference type="GO" id="GO:0003700">
    <property type="term" value="F:DNA-binding transcription factor activity"/>
    <property type="evidence" value="ECO:0007669"/>
    <property type="project" value="InterPro"/>
</dbReference>
<dbReference type="EMBL" id="CP086139">
    <property type="protein sequence ID" value="UEM18305.1"/>
    <property type="molecule type" value="Genomic_DNA"/>
</dbReference>
<reference evidence="1 2" key="1">
    <citation type="journal article" date="2022" name="Int. J. Syst. Evol. Microbiol.">
        <title>Strains of Bradyrhizobium barranii sp. nov. associated with legumes native to Canada are symbionts of soybeans and belong to different subspecies (subsp. barranii subsp. nov. and subsp. apii subsp. nov.) and symbiovars (sv. glycinearum and sv. septentrionale).</title>
        <authorList>
            <person name="Bromfield E.S.P."/>
            <person name="Cloutier S."/>
            <person name="Wasai-Hara S."/>
            <person name="Minamisawa K."/>
        </authorList>
    </citation>
    <scope>NUCLEOTIDE SEQUENCE [LARGE SCALE GENOMIC DNA]</scope>
    <source>
        <strain evidence="1 2">144S4</strain>
        <plasmid evidence="2">pBb144S4c</plasmid>
    </source>
</reference>
<accession>A0A9X9YEG1</accession>
<dbReference type="Proteomes" id="UP000664702">
    <property type="component" value="Plasmid pBb144S4c"/>
</dbReference>
<dbReference type="GO" id="GO:0006352">
    <property type="term" value="P:DNA-templated transcription initiation"/>
    <property type="evidence" value="ECO:0007669"/>
    <property type="project" value="InterPro"/>
</dbReference>
<dbReference type="RefSeq" id="WP_225006072.1">
    <property type="nucleotide sequence ID" value="NZ_CP086139.1"/>
</dbReference>
<sequence length="234" mass="26305">MKALLLRYRRCAWSPPTRTCQNILPSAVRIGPGEAHIVVTMERLTITPRPDVAVAPAADVASAIDALSDLELVRLKALARFWSRDLPGGLGWSDLLHEAIARVLDGCRPWPPGVPILAFLAGVMRSICNDHWRRARLERRLLVSRDDPDQRSWPGEAVDEVPDPERVLAAAQALANVYRLFEADPLALKIIAGMADGMAAREICRIYDISELNYDTTRRRMRRALLRDQQNWSK</sequence>
<geneLocation type="plasmid" evidence="1 2">
    <name>pBb144S4c</name>
</geneLocation>